<proteinExistence type="predicted"/>
<sequence length="308" mass="35186">MNPTTDQLVESLRQIRLYQYVDGIAVAIYVYDYLLTFSDEVELVWGSRWTVMKTAFLLDRYLFAPNLIIQQFLLGTLTSGGPLDCTGLAQAYTYLSLFGVYFSGTILCIRLWVMWDKNKKFLAVLCGIMLGTAVYHYYDDASAFKTHQFILDNLHTSQGCVFGVSRQQVHLSYVITLAIDFVMLVLSLVPSIRVFRSTPPQRHSLMYQVYREGVLFYVYLCAYSILCVILVIENKNNGYLLVPVFVVIRMVLSTRMVLHTRRLYRVEAPSTLHYSSNDQTLAERISRFVVAPNDEAGVSRVCSSGDCR</sequence>
<reference evidence="3" key="1">
    <citation type="submission" date="2020-11" db="EMBL/GenBank/DDBJ databases">
        <authorList>
            <consortium name="DOE Joint Genome Institute"/>
            <person name="Ahrendt S."/>
            <person name="Riley R."/>
            <person name="Andreopoulos W."/>
            <person name="Labutti K."/>
            <person name="Pangilinan J."/>
            <person name="Ruiz-Duenas F.J."/>
            <person name="Barrasa J.M."/>
            <person name="Sanchez-Garcia M."/>
            <person name="Camarero S."/>
            <person name="Miyauchi S."/>
            <person name="Serrano A."/>
            <person name="Linde D."/>
            <person name="Babiker R."/>
            <person name="Drula E."/>
            <person name="Ayuso-Fernandez I."/>
            <person name="Pacheco R."/>
            <person name="Padilla G."/>
            <person name="Ferreira P."/>
            <person name="Barriuso J."/>
            <person name="Kellner H."/>
            <person name="Castanera R."/>
            <person name="Alfaro M."/>
            <person name="Ramirez L."/>
            <person name="Pisabarro A.G."/>
            <person name="Kuo A."/>
            <person name="Tritt A."/>
            <person name="Lipzen A."/>
            <person name="He G."/>
            <person name="Yan M."/>
            <person name="Ng V."/>
            <person name="Cullen D."/>
            <person name="Martin F."/>
            <person name="Rosso M.-N."/>
            <person name="Henrissat B."/>
            <person name="Hibbett D."/>
            <person name="Martinez A.T."/>
            <person name="Grigoriev I.V."/>
        </authorList>
    </citation>
    <scope>NUCLEOTIDE SEQUENCE</scope>
    <source>
        <strain evidence="3">MF-IS2</strain>
    </source>
</reference>
<feature type="transmembrane region" description="Helical" evidence="1">
    <location>
        <begin position="213"/>
        <end position="232"/>
    </location>
</feature>
<keyword evidence="4" id="KW-1185">Reference proteome</keyword>
<keyword evidence="1" id="KW-1133">Transmembrane helix</keyword>
<accession>A0A9P6BY54</accession>
<dbReference type="InterPro" id="IPR045340">
    <property type="entry name" value="DUF6533"/>
</dbReference>
<evidence type="ECO:0000256" key="1">
    <source>
        <dbReference type="SAM" id="Phobius"/>
    </source>
</evidence>
<comment type="caution">
    <text evidence="3">The sequence shown here is derived from an EMBL/GenBank/DDBJ whole genome shotgun (WGS) entry which is preliminary data.</text>
</comment>
<keyword evidence="1" id="KW-0472">Membrane</keyword>
<dbReference type="EMBL" id="MU151695">
    <property type="protein sequence ID" value="KAF9442148.1"/>
    <property type="molecule type" value="Genomic_DNA"/>
</dbReference>
<feature type="domain" description="DUF6533" evidence="2">
    <location>
        <begin position="20"/>
        <end position="62"/>
    </location>
</feature>
<feature type="transmembrane region" description="Helical" evidence="1">
    <location>
        <begin position="238"/>
        <end position="258"/>
    </location>
</feature>
<dbReference type="OrthoDB" id="2638860at2759"/>
<gene>
    <name evidence="3" type="ORF">P691DRAFT_779540</name>
</gene>
<evidence type="ECO:0000259" key="2">
    <source>
        <dbReference type="Pfam" id="PF20151"/>
    </source>
</evidence>
<keyword evidence="1" id="KW-0812">Transmembrane</keyword>
<feature type="transmembrane region" description="Helical" evidence="1">
    <location>
        <begin position="120"/>
        <end position="138"/>
    </location>
</feature>
<feature type="transmembrane region" description="Helical" evidence="1">
    <location>
        <begin position="171"/>
        <end position="192"/>
    </location>
</feature>
<feature type="transmembrane region" description="Helical" evidence="1">
    <location>
        <begin position="91"/>
        <end position="113"/>
    </location>
</feature>
<protein>
    <recommendedName>
        <fullName evidence="2">DUF6533 domain-containing protein</fullName>
    </recommendedName>
</protein>
<evidence type="ECO:0000313" key="3">
    <source>
        <dbReference type="EMBL" id="KAF9442148.1"/>
    </source>
</evidence>
<dbReference type="AlphaFoldDB" id="A0A9P6BY54"/>
<name>A0A9P6BY54_9AGAR</name>
<dbReference type="Pfam" id="PF20151">
    <property type="entry name" value="DUF6533"/>
    <property type="match status" value="1"/>
</dbReference>
<dbReference type="Proteomes" id="UP000807342">
    <property type="component" value="Unassembled WGS sequence"/>
</dbReference>
<evidence type="ECO:0000313" key="4">
    <source>
        <dbReference type="Proteomes" id="UP000807342"/>
    </source>
</evidence>
<organism evidence="3 4">
    <name type="scientific">Macrolepiota fuliginosa MF-IS2</name>
    <dbReference type="NCBI Taxonomy" id="1400762"/>
    <lineage>
        <taxon>Eukaryota</taxon>
        <taxon>Fungi</taxon>
        <taxon>Dikarya</taxon>
        <taxon>Basidiomycota</taxon>
        <taxon>Agaricomycotina</taxon>
        <taxon>Agaricomycetes</taxon>
        <taxon>Agaricomycetidae</taxon>
        <taxon>Agaricales</taxon>
        <taxon>Agaricineae</taxon>
        <taxon>Agaricaceae</taxon>
        <taxon>Macrolepiota</taxon>
    </lineage>
</organism>
<feature type="transmembrane region" description="Helical" evidence="1">
    <location>
        <begin position="61"/>
        <end position="79"/>
    </location>
</feature>